<protein>
    <recommendedName>
        <fullName evidence="2">Beta-lactamase-related domain-containing protein</fullName>
    </recommendedName>
</protein>
<dbReference type="GO" id="GO:0005739">
    <property type="term" value="C:mitochondrion"/>
    <property type="evidence" value="ECO:0007669"/>
    <property type="project" value="TreeGrafter"/>
</dbReference>
<feature type="chain" id="PRO_5041906406" description="Beta-lactamase-related domain-containing protein" evidence="1">
    <location>
        <begin position="22"/>
        <end position="412"/>
    </location>
</feature>
<evidence type="ECO:0000259" key="2">
    <source>
        <dbReference type="Pfam" id="PF00144"/>
    </source>
</evidence>
<dbReference type="GO" id="GO:0019216">
    <property type="term" value="P:regulation of lipid metabolic process"/>
    <property type="evidence" value="ECO:0007669"/>
    <property type="project" value="TreeGrafter"/>
</dbReference>
<name>A0AAD5L0B8_9CRUS</name>
<dbReference type="PANTHER" id="PTHR46520">
    <property type="entry name" value="SERINE BETA-LACTAMASE-LIKE PROTEIN LACTB, MITOCHONDRIAL"/>
    <property type="match status" value="1"/>
</dbReference>
<evidence type="ECO:0000313" key="3">
    <source>
        <dbReference type="EMBL" id="KAI9553343.1"/>
    </source>
</evidence>
<dbReference type="InterPro" id="IPR001466">
    <property type="entry name" value="Beta-lactam-related"/>
</dbReference>
<dbReference type="InterPro" id="IPR012338">
    <property type="entry name" value="Beta-lactam/transpept-like"/>
</dbReference>
<dbReference type="Proteomes" id="UP000820818">
    <property type="component" value="Linkage Group LG9"/>
</dbReference>
<feature type="domain" description="Beta-lactamase-related" evidence="2">
    <location>
        <begin position="53"/>
        <end position="400"/>
    </location>
</feature>
<dbReference type="AlphaFoldDB" id="A0AAD5L0B8"/>
<keyword evidence="4" id="KW-1185">Reference proteome</keyword>
<dbReference type="Gene3D" id="3.40.710.10">
    <property type="entry name" value="DD-peptidase/beta-lactamase superfamily"/>
    <property type="match status" value="1"/>
</dbReference>
<dbReference type="GO" id="GO:0008233">
    <property type="term" value="F:peptidase activity"/>
    <property type="evidence" value="ECO:0007669"/>
    <property type="project" value="TreeGrafter"/>
</dbReference>
<dbReference type="PROSITE" id="PS51257">
    <property type="entry name" value="PROKAR_LIPOPROTEIN"/>
    <property type="match status" value="1"/>
</dbReference>
<evidence type="ECO:0000256" key="1">
    <source>
        <dbReference type="SAM" id="SignalP"/>
    </source>
</evidence>
<dbReference type="SUPFAM" id="SSF56601">
    <property type="entry name" value="beta-lactamase/transpeptidase-like"/>
    <property type="match status" value="1"/>
</dbReference>
<reference evidence="3 4" key="1">
    <citation type="submission" date="2022-05" db="EMBL/GenBank/DDBJ databases">
        <title>A multi-omics perspective on studying reproductive biology in Daphnia sinensis.</title>
        <authorList>
            <person name="Jia J."/>
        </authorList>
    </citation>
    <scope>NUCLEOTIDE SEQUENCE [LARGE SCALE GENOMIC DNA]</scope>
    <source>
        <strain evidence="3 4">WSL</strain>
    </source>
</reference>
<dbReference type="PANTHER" id="PTHR46520:SF1">
    <property type="entry name" value="SERINE BETA-LACTAMASE-LIKE PROTEIN LACTB, MITOCHONDRIAL"/>
    <property type="match status" value="1"/>
</dbReference>
<organism evidence="3 4">
    <name type="scientific">Daphnia sinensis</name>
    <dbReference type="NCBI Taxonomy" id="1820382"/>
    <lineage>
        <taxon>Eukaryota</taxon>
        <taxon>Metazoa</taxon>
        <taxon>Ecdysozoa</taxon>
        <taxon>Arthropoda</taxon>
        <taxon>Crustacea</taxon>
        <taxon>Branchiopoda</taxon>
        <taxon>Diplostraca</taxon>
        <taxon>Cladocera</taxon>
        <taxon>Anomopoda</taxon>
        <taxon>Daphniidae</taxon>
        <taxon>Daphnia</taxon>
        <taxon>Daphnia similis group</taxon>
    </lineage>
</organism>
<keyword evidence="1" id="KW-0732">Signal</keyword>
<evidence type="ECO:0000313" key="4">
    <source>
        <dbReference type="Proteomes" id="UP000820818"/>
    </source>
</evidence>
<feature type="signal peptide" evidence="1">
    <location>
        <begin position="1"/>
        <end position="21"/>
    </location>
</feature>
<proteinExistence type="predicted"/>
<accession>A0AAD5L0B8</accession>
<dbReference type="Pfam" id="PF00144">
    <property type="entry name" value="Beta-lactamase"/>
    <property type="match status" value="1"/>
</dbReference>
<gene>
    <name evidence="3" type="ORF">GHT06_021241</name>
</gene>
<sequence>MARRILKVSLVTATLAASACGTTIYLDSSKQIGFVSPTNPKKITWNNAIQAADKLCEQVKNECGTPGLVVSVSVDGLPVYQKGLGYADVENHIPCQSNTVMRIASISKSMTMAVVAKLWQEGGLSLDKPVQEYVADFPEKFFDGEKAEITLRHLVSHLSGIRHYEKAPAPSDTLSTVIEQNDKISDTTRKNKNEFENQEYLLNSHFESVSKSLALFKDDDLFSKPGVKFLYTTHGWTLVSAVVESVVKKSFASYMKGFFHEMGLRHTYLDENKPLIYNRAKYYVRNEKGRLENAPNVDNSYKWAGGGFLSTSDDLVKFGNAMLYSYQNSNGFLNRDTVQMIWSPVSNTSLAWDRDGQYGMGWGVISSHSNYPFCKSREFYVSHTGGAIGASSVLLVLPRTDDTQSDKPIRGG</sequence>
<dbReference type="EMBL" id="WJBH02000009">
    <property type="protein sequence ID" value="KAI9553343.1"/>
    <property type="molecule type" value="Genomic_DNA"/>
</dbReference>
<comment type="caution">
    <text evidence="3">The sequence shown here is derived from an EMBL/GenBank/DDBJ whole genome shotgun (WGS) entry which is preliminary data.</text>
</comment>
<dbReference type="InterPro" id="IPR052794">
    <property type="entry name" value="Mito_Ser_Protease_LACTB"/>
</dbReference>
<dbReference type="GO" id="GO:0006508">
    <property type="term" value="P:proteolysis"/>
    <property type="evidence" value="ECO:0007669"/>
    <property type="project" value="TreeGrafter"/>
</dbReference>